<evidence type="ECO:0000313" key="8">
    <source>
        <dbReference type="EMBL" id="MBP2219568.1"/>
    </source>
</evidence>
<reference evidence="8" key="4">
    <citation type="submission" date="2021-03" db="EMBL/GenBank/DDBJ databases">
        <title>Genomic Encyclopedia of Type Strains, Phase IV (KMG-IV): sequencing the most valuable type-strain genomes for metagenomic binning, comparative biology and taxonomic classification.</title>
        <authorList>
            <person name="Goeker M."/>
        </authorList>
    </citation>
    <scope>NUCLEOTIDE SEQUENCE</scope>
    <source>
        <strain evidence="8">DSM 2771</strain>
    </source>
</reference>
<dbReference type="KEGG" id="mmad:MMJJ_12000"/>
<reference evidence="7" key="3">
    <citation type="submission" date="2021-01" db="EMBL/GenBank/DDBJ databases">
        <title>Genomic Encyclopedia of Type Strains, Phase IV (KMG-V): Genome sequencing to study the core and pangenomes of soil and plant-associated prokaryotes.</title>
        <authorList>
            <person name="Whitman W."/>
        </authorList>
    </citation>
    <scope>NUCLEOTIDE SEQUENCE</scope>
    <source>
        <strain evidence="2 11">A1</strain>
        <strain evidence="3 10">C12</strain>
        <strain evidence="4 12">C13</strain>
        <strain evidence="6 14">D1</strain>
        <strain evidence="5 13">DSM 7078</strain>
        <strain evidence="7">RC</strain>
    </source>
</reference>
<dbReference type="Proteomes" id="UP000584706">
    <property type="component" value="Unassembled WGS sequence"/>
</dbReference>
<dbReference type="EMBL" id="JACDUH010000001">
    <property type="protein sequence ID" value="MBA2849958.1"/>
    <property type="molecule type" value="Genomic_DNA"/>
</dbReference>
<dbReference type="InterPro" id="IPR003748">
    <property type="entry name" value="DUF169"/>
</dbReference>
<dbReference type="Proteomes" id="UP000567099">
    <property type="component" value="Unassembled WGS sequence"/>
</dbReference>
<evidence type="ECO:0000313" key="2">
    <source>
        <dbReference type="EMBL" id="MBA2849958.1"/>
    </source>
</evidence>
<accession>A0A2L1CB44</accession>
<dbReference type="PANTHER" id="PTHR37954">
    <property type="entry name" value="BLL4979 PROTEIN"/>
    <property type="match status" value="1"/>
</dbReference>
<dbReference type="EMBL" id="JAFBBC010000001">
    <property type="protein sequence ID" value="MBM7409680.1"/>
    <property type="molecule type" value="Genomic_DNA"/>
</dbReference>
<evidence type="ECO:0000313" key="14">
    <source>
        <dbReference type="Proteomes" id="UP000590564"/>
    </source>
</evidence>
<evidence type="ECO:0000313" key="12">
    <source>
        <dbReference type="Proteomes" id="UP000567099"/>
    </source>
</evidence>
<gene>
    <name evidence="7" type="ORF">HNP85_001352</name>
    <name evidence="2" type="ORF">HNP86_000089</name>
    <name evidence="3" type="ORF">HNP93_000090</name>
    <name evidence="4" type="ORF">HNP94_000090</name>
    <name evidence="6" type="ORF">HNP96_000926</name>
    <name evidence="5" type="ORF">HNP97_000881</name>
    <name evidence="8" type="ORF">J2745_001061</name>
    <name evidence="1" type="ORF">MMJJ_12000</name>
</gene>
<evidence type="ECO:0000313" key="7">
    <source>
        <dbReference type="EMBL" id="MBM7409680.1"/>
    </source>
</evidence>
<dbReference type="Proteomes" id="UP000558015">
    <property type="component" value="Unassembled WGS sequence"/>
</dbReference>
<dbReference type="Proteomes" id="UP000239462">
    <property type="component" value="Chromosome"/>
</dbReference>
<dbReference type="EMBL" id="CP026606">
    <property type="protein sequence ID" value="AVB76581.1"/>
    <property type="molecule type" value="Genomic_DNA"/>
</dbReference>
<evidence type="ECO:0000313" key="1">
    <source>
        <dbReference type="EMBL" id="AVB76581.1"/>
    </source>
</evidence>
<dbReference type="GeneID" id="2762518"/>
<evidence type="ECO:0000313" key="4">
    <source>
        <dbReference type="EMBL" id="MBA2863090.1"/>
    </source>
</evidence>
<evidence type="ECO:0000313" key="5">
    <source>
        <dbReference type="EMBL" id="MBB6067391.1"/>
    </source>
</evidence>
<protein>
    <submittedName>
        <fullName evidence="2">Uncharacterized protein (DUF169 family)</fullName>
    </submittedName>
</protein>
<dbReference type="AlphaFoldDB" id="A0A2L1CB44"/>
<dbReference type="Proteomes" id="UP000564425">
    <property type="component" value="Unassembled WGS sequence"/>
</dbReference>
<dbReference type="EMBL" id="JAGINF010000003">
    <property type="protein sequence ID" value="MBP2219568.1"/>
    <property type="molecule type" value="Genomic_DNA"/>
</dbReference>
<evidence type="ECO:0000313" key="13">
    <source>
        <dbReference type="Proteomes" id="UP000584706"/>
    </source>
</evidence>
<dbReference type="PANTHER" id="PTHR37954:SF3">
    <property type="entry name" value="DUF169 DOMAIN-CONTAINING PROTEIN"/>
    <property type="match status" value="1"/>
</dbReference>
<dbReference type="EMBL" id="JACHIQ010000001">
    <property type="protein sequence ID" value="MBB6067391.1"/>
    <property type="molecule type" value="Genomic_DNA"/>
</dbReference>
<evidence type="ECO:0000313" key="11">
    <source>
        <dbReference type="Proteomes" id="UP000564425"/>
    </source>
</evidence>
<evidence type="ECO:0000313" key="3">
    <source>
        <dbReference type="EMBL" id="MBA2857389.1"/>
    </source>
</evidence>
<proteinExistence type="predicted"/>
<dbReference type="Proteomes" id="UP000590564">
    <property type="component" value="Unassembled WGS sequence"/>
</dbReference>
<dbReference type="GeneID" id="36102287"/>
<reference evidence="9" key="1">
    <citation type="journal article" date="2018" name="Genome Announc.">
        <title>Complete Genome Sequence of the Methanococcus maripaludis Type Strain JJ (DSM 2067), a Model for Selenoprotein Synthesis in Archaea.</title>
        <authorList>
            <person name="Poehlein A."/>
            <person name="Heym D."/>
            <person name="Quitzke V."/>
            <person name="Fersch J."/>
            <person name="Daniel R."/>
            <person name="Rother M."/>
        </authorList>
    </citation>
    <scope>NUCLEOTIDE SEQUENCE [LARGE SCALE GENOMIC DNA]</scope>
    <source>
        <strain evidence="9">DSM 2067</strain>
    </source>
</reference>
<evidence type="ECO:0000313" key="6">
    <source>
        <dbReference type="EMBL" id="MBB6496905.1"/>
    </source>
</evidence>
<dbReference type="EMBL" id="JACDUO010000001">
    <property type="protein sequence ID" value="MBA2863090.1"/>
    <property type="molecule type" value="Genomic_DNA"/>
</dbReference>
<dbReference type="Proteomes" id="UP000742560">
    <property type="component" value="Unassembled WGS sequence"/>
</dbReference>
<dbReference type="EMBL" id="JACHED010000001">
    <property type="protein sequence ID" value="MBB6496905.1"/>
    <property type="molecule type" value="Genomic_DNA"/>
</dbReference>
<dbReference type="Proteomes" id="UP000722095">
    <property type="component" value="Unassembled WGS sequence"/>
</dbReference>
<sequence length="230" mass="25027">MEIQKIKELGKKLQDLLALEKPATAVKLVKSKEEIPEGYAEIETPVRHCEMIQNARTEGKKFYATVEKQACKGGAYAIGILQNPPEALKSGVLYHNLGNFPTEEAAIKTVQAIPRVKEAIYAGVYAPLNDADFEPDSIVVLVTPKQGLRLTQALNYAAGGRFQADFAGIQSLCADAVAAVKTRGVANATLGCNGSRAYAHIKDDELVFAFPLSDLENVIGALEYFKEKWN</sequence>
<reference evidence="1" key="2">
    <citation type="submission" date="2018-02" db="EMBL/GenBank/DDBJ databases">
        <title>Complete genome sequence of the Methanococcus maripaludis type strain JJ (DSM 2067), a model for selenoprotein synthesis in Archaea.</title>
        <authorList>
            <person name="Poehlein A."/>
            <person name="Heym D."/>
            <person name="Quitzke V."/>
            <person name="Fersch J."/>
            <person name="Daniel R."/>
            <person name="Rother M."/>
        </authorList>
    </citation>
    <scope>NUCLEOTIDE SEQUENCE [LARGE SCALE GENOMIC DNA]</scope>
    <source>
        <strain evidence="1">DSM 2067</strain>
    </source>
</reference>
<organism evidence="1 9">
    <name type="scientific">Methanococcus maripaludis</name>
    <name type="common">Methanococcus deltae</name>
    <dbReference type="NCBI Taxonomy" id="39152"/>
    <lineage>
        <taxon>Archaea</taxon>
        <taxon>Methanobacteriati</taxon>
        <taxon>Methanobacteriota</taxon>
        <taxon>Methanomada group</taxon>
        <taxon>Methanococci</taxon>
        <taxon>Methanococcales</taxon>
        <taxon>Methanococcaceae</taxon>
        <taxon>Methanococcus</taxon>
    </lineage>
</organism>
<evidence type="ECO:0000313" key="10">
    <source>
        <dbReference type="Proteomes" id="UP000558015"/>
    </source>
</evidence>
<dbReference type="RefSeq" id="WP_011171581.1">
    <property type="nucleotide sequence ID" value="NZ_BAAABJ010000001.1"/>
</dbReference>
<dbReference type="Pfam" id="PF02596">
    <property type="entry name" value="DUF169"/>
    <property type="match status" value="1"/>
</dbReference>
<dbReference type="EMBL" id="JACDUN010000001">
    <property type="protein sequence ID" value="MBA2857389.1"/>
    <property type="molecule type" value="Genomic_DNA"/>
</dbReference>
<evidence type="ECO:0000313" key="9">
    <source>
        <dbReference type="Proteomes" id="UP000239462"/>
    </source>
</evidence>
<name>A0A2L1CB44_METMI</name>